<feature type="compositionally biased region" description="Polar residues" evidence="1">
    <location>
        <begin position="1"/>
        <end position="18"/>
    </location>
</feature>
<dbReference type="InterPro" id="IPR008271">
    <property type="entry name" value="Ser/Thr_kinase_AS"/>
</dbReference>
<reference evidence="3 4" key="1">
    <citation type="submission" date="2016-10" db="EMBL/GenBank/DDBJ databases">
        <authorList>
            <person name="Cai Z."/>
        </authorList>
    </citation>
    <scope>NUCLEOTIDE SEQUENCE [LARGE SCALE GENOMIC DNA]</scope>
</reference>
<accession>A0A383VYV7</accession>
<keyword evidence="4" id="KW-1185">Reference proteome</keyword>
<dbReference type="PANTHER" id="PTHR44167:SF30">
    <property type="entry name" value="PHOSPHORYLASE KINASE"/>
    <property type="match status" value="1"/>
</dbReference>
<protein>
    <recommendedName>
        <fullName evidence="2">Protein kinase domain-containing protein</fullName>
    </recommendedName>
</protein>
<dbReference type="InterPro" id="IPR011009">
    <property type="entry name" value="Kinase-like_dom_sf"/>
</dbReference>
<dbReference type="PROSITE" id="PS50011">
    <property type="entry name" value="PROTEIN_KINASE_DOM"/>
    <property type="match status" value="1"/>
</dbReference>
<feature type="region of interest" description="Disordered" evidence="1">
    <location>
        <begin position="462"/>
        <end position="482"/>
    </location>
</feature>
<dbReference type="SMART" id="SM00220">
    <property type="entry name" value="S_TKc"/>
    <property type="match status" value="1"/>
</dbReference>
<proteinExistence type="predicted"/>
<feature type="domain" description="Protein kinase" evidence="2">
    <location>
        <begin position="175"/>
        <end position="586"/>
    </location>
</feature>
<dbReference type="PROSITE" id="PS00108">
    <property type="entry name" value="PROTEIN_KINASE_ST"/>
    <property type="match status" value="1"/>
</dbReference>
<dbReference type="SUPFAM" id="SSF56112">
    <property type="entry name" value="Protein kinase-like (PK-like)"/>
    <property type="match status" value="1"/>
</dbReference>
<evidence type="ECO:0000259" key="2">
    <source>
        <dbReference type="PROSITE" id="PS50011"/>
    </source>
</evidence>
<gene>
    <name evidence="3" type="ORF">BQ4739_LOCUS10838</name>
</gene>
<dbReference type="Pfam" id="PF00069">
    <property type="entry name" value="Pkinase"/>
    <property type="match status" value="1"/>
</dbReference>
<dbReference type="PANTHER" id="PTHR44167">
    <property type="entry name" value="OVARIAN-SPECIFIC SERINE/THREONINE-PROTEIN KINASE LOK-RELATED"/>
    <property type="match status" value="1"/>
</dbReference>
<feature type="region of interest" description="Disordered" evidence="1">
    <location>
        <begin position="1"/>
        <end position="66"/>
    </location>
</feature>
<organism evidence="3 4">
    <name type="scientific">Tetradesmus obliquus</name>
    <name type="common">Green alga</name>
    <name type="synonym">Acutodesmus obliquus</name>
    <dbReference type="NCBI Taxonomy" id="3088"/>
    <lineage>
        <taxon>Eukaryota</taxon>
        <taxon>Viridiplantae</taxon>
        <taxon>Chlorophyta</taxon>
        <taxon>core chlorophytes</taxon>
        <taxon>Chlorophyceae</taxon>
        <taxon>CS clade</taxon>
        <taxon>Sphaeropleales</taxon>
        <taxon>Scenedesmaceae</taxon>
        <taxon>Tetradesmus</taxon>
    </lineage>
</organism>
<dbReference type="EMBL" id="FNXT01000997">
    <property type="protein sequence ID" value="SZX70645.1"/>
    <property type="molecule type" value="Genomic_DNA"/>
</dbReference>
<dbReference type="Gene3D" id="1.10.510.10">
    <property type="entry name" value="Transferase(Phosphotransferase) domain 1"/>
    <property type="match status" value="1"/>
</dbReference>
<evidence type="ECO:0000256" key="1">
    <source>
        <dbReference type="SAM" id="MobiDB-lite"/>
    </source>
</evidence>
<dbReference type="Proteomes" id="UP000256970">
    <property type="component" value="Unassembled WGS sequence"/>
</dbReference>
<dbReference type="GO" id="GO:0004674">
    <property type="term" value="F:protein serine/threonine kinase activity"/>
    <property type="evidence" value="ECO:0007669"/>
    <property type="project" value="TreeGrafter"/>
</dbReference>
<dbReference type="GO" id="GO:0044773">
    <property type="term" value="P:mitotic DNA damage checkpoint signaling"/>
    <property type="evidence" value="ECO:0007669"/>
    <property type="project" value="TreeGrafter"/>
</dbReference>
<dbReference type="AlphaFoldDB" id="A0A383VYV7"/>
<evidence type="ECO:0000313" key="4">
    <source>
        <dbReference type="Proteomes" id="UP000256970"/>
    </source>
</evidence>
<evidence type="ECO:0000313" key="3">
    <source>
        <dbReference type="EMBL" id="SZX70645.1"/>
    </source>
</evidence>
<dbReference type="InterPro" id="IPR000719">
    <property type="entry name" value="Prot_kinase_dom"/>
</dbReference>
<dbReference type="GO" id="GO:0005524">
    <property type="term" value="F:ATP binding"/>
    <property type="evidence" value="ECO:0007669"/>
    <property type="project" value="InterPro"/>
</dbReference>
<dbReference type="STRING" id="3088.A0A383VYV7"/>
<sequence>MYVSSATTCNRNTDSIQANPGEAREEGQLVSDQIAERLQHRAAASRRARAAPDPHDNPSTHTGSAVQQAPLMAASLWCVPGNHQHQGVQAQPQQLAGDSGGGSLTARAGRAAAAAAAALEPPCQRVLAGAAGAGAPTSGGFVRLAKCYHGGLPGSCIQLGNCMGSDVHQGMVMPMNGLQLTNPQQYQQVVAAAAAEAAQPSSLAVAVKVFRSSRPGVSPETLQKCVARELEALRRLRFKHEAVQLLAAGEPVLPPPSAATFAADSMPSLGSSKRKRKFGRDACSLQLPYCAVLELCPCSLLDELCRIRRCNEDQAMDVTEQLVDLLDYCQSGELGCIIVHRDLKPANILVRADGSVAVADFGACCITQLSAADVPQAEAAPAAVEGSQQQLTEQQQLLLLPAAATPPAWPAIVATAAAAPIYTSIGTPFYVAPEVYGPAAAAAAAPPSCQTTAAAATAAASGGVDTGKCSEGSGGTSGSSRRSYDASVDVFALGVVVVEMLLGSLHVLFEEGPPRSLAQVQLWEQRLEALVDGELLPPEGVVLPAAALQFIGCCCGVGRERAAAAARGEPKRLTPAQLKETPWLRD</sequence>
<name>A0A383VYV7_TETOB</name>
<dbReference type="GO" id="GO:0005634">
    <property type="term" value="C:nucleus"/>
    <property type="evidence" value="ECO:0007669"/>
    <property type="project" value="TreeGrafter"/>
</dbReference>